<feature type="domain" description="Adenine deaminase C-terminal" evidence="8">
    <location>
        <begin position="424"/>
        <end position="589"/>
    </location>
</feature>
<evidence type="ECO:0000256" key="1">
    <source>
        <dbReference type="ARBA" id="ARBA00006773"/>
    </source>
</evidence>
<dbReference type="InterPro" id="IPR006680">
    <property type="entry name" value="Amidohydro-rel"/>
</dbReference>
<organism evidence="9 11">
    <name type="scientific">Paenibacillus macerans</name>
    <name type="common">Bacillus macerans</name>
    <dbReference type="NCBI Taxonomy" id="44252"/>
    <lineage>
        <taxon>Bacteria</taxon>
        <taxon>Bacillati</taxon>
        <taxon>Bacillota</taxon>
        <taxon>Bacilli</taxon>
        <taxon>Bacillales</taxon>
        <taxon>Paenibacillaceae</taxon>
        <taxon>Paenibacillus</taxon>
    </lineage>
</organism>
<evidence type="ECO:0000256" key="5">
    <source>
        <dbReference type="ARBA" id="ARBA00047720"/>
    </source>
</evidence>
<dbReference type="Proteomes" id="UP000442469">
    <property type="component" value="Unassembled WGS sequence"/>
</dbReference>
<evidence type="ECO:0000256" key="3">
    <source>
        <dbReference type="ARBA" id="ARBA00022801"/>
    </source>
</evidence>
<gene>
    <name evidence="6 9" type="primary">ade</name>
    <name evidence="9" type="ORF">DJ90_4869</name>
    <name evidence="10" type="ORF">GNQ08_07345</name>
</gene>
<keyword evidence="11" id="KW-1185">Reference proteome</keyword>
<dbReference type="Pfam" id="PF01979">
    <property type="entry name" value="Amidohydro_1"/>
    <property type="match status" value="1"/>
</dbReference>
<dbReference type="PANTHER" id="PTHR11113:SF2">
    <property type="entry name" value="ADENINE DEAMINASE"/>
    <property type="match status" value="1"/>
</dbReference>
<comment type="similarity">
    <text evidence="1 6">Belongs to the metallo-dependent hydrolases superfamily. Adenine deaminase family.</text>
</comment>
<evidence type="ECO:0000313" key="10">
    <source>
        <dbReference type="EMBL" id="MUG22236.1"/>
    </source>
</evidence>
<dbReference type="InterPro" id="IPR032466">
    <property type="entry name" value="Metal_Hydrolase"/>
</dbReference>
<dbReference type="AlphaFoldDB" id="A0A090YN34"/>
<dbReference type="InterPro" id="IPR026912">
    <property type="entry name" value="Adenine_deam_C"/>
</dbReference>
<dbReference type="InterPro" id="IPR011059">
    <property type="entry name" value="Metal-dep_hydrolase_composite"/>
</dbReference>
<evidence type="ECO:0000256" key="2">
    <source>
        <dbReference type="ARBA" id="ARBA00012782"/>
    </source>
</evidence>
<dbReference type="PATRIC" id="fig|44252.3.peg.6056"/>
<dbReference type="NCBIfam" id="TIGR01178">
    <property type="entry name" value="ade"/>
    <property type="match status" value="1"/>
</dbReference>
<evidence type="ECO:0000313" key="12">
    <source>
        <dbReference type="Proteomes" id="UP000442469"/>
    </source>
</evidence>
<dbReference type="GO" id="GO:0000034">
    <property type="term" value="F:adenine deaminase activity"/>
    <property type="evidence" value="ECO:0007669"/>
    <property type="project" value="UniProtKB-UniRule"/>
</dbReference>
<accession>A0A090YN34</accession>
<dbReference type="HOGENOM" id="CLU_027935_0_0_9"/>
<name>A0A090YN34_PAEMA</name>
<feature type="domain" description="Amidohydrolase-related" evidence="7">
    <location>
        <begin position="79"/>
        <end position="366"/>
    </location>
</feature>
<proteinExistence type="inferred from homology"/>
<keyword evidence="4 6" id="KW-0464">Manganese</keyword>
<comment type="catalytic activity">
    <reaction evidence="5 6">
        <text>adenine + H2O + H(+) = hypoxanthine + NH4(+)</text>
        <dbReference type="Rhea" id="RHEA:23688"/>
        <dbReference type="ChEBI" id="CHEBI:15377"/>
        <dbReference type="ChEBI" id="CHEBI:15378"/>
        <dbReference type="ChEBI" id="CHEBI:16708"/>
        <dbReference type="ChEBI" id="CHEBI:17368"/>
        <dbReference type="ChEBI" id="CHEBI:28938"/>
        <dbReference type="EC" id="3.5.4.2"/>
    </reaction>
</comment>
<dbReference type="EC" id="3.5.4.2" evidence="2 6"/>
<dbReference type="GeneID" id="77010222"/>
<dbReference type="SUPFAM" id="SSF51556">
    <property type="entry name" value="Metallo-dependent hydrolases"/>
    <property type="match status" value="1"/>
</dbReference>
<dbReference type="CDD" id="cd01295">
    <property type="entry name" value="AdeC"/>
    <property type="match status" value="1"/>
</dbReference>
<dbReference type="STRING" id="44252.DJ90_4869"/>
<dbReference type="GO" id="GO:0006146">
    <property type="term" value="P:adenine catabolic process"/>
    <property type="evidence" value="ECO:0007669"/>
    <property type="project" value="InterPro"/>
</dbReference>
<dbReference type="SUPFAM" id="SSF51338">
    <property type="entry name" value="Composite domain of metallo-dependent hydrolases"/>
    <property type="match status" value="1"/>
</dbReference>
<dbReference type="Pfam" id="PF13382">
    <property type="entry name" value="Adenine_deam_C"/>
    <property type="match status" value="1"/>
</dbReference>
<dbReference type="EMBL" id="WNZZ01000004">
    <property type="protein sequence ID" value="MUG22236.1"/>
    <property type="molecule type" value="Genomic_DNA"/>
</dbReference>
<evidence type="ECO:0000259" key="7">
    <source>
        <dbReference type="Pfam" id="PF01979"/>
    </source>
</evidence>
<sequence length="603" mass="64513">MKPAARKKLYEVSRVLAEVAVGKKKADLVVKNGTLVNVYTGELLPHTDVAVAQGRIAYVGDAGHTIGEETAVIDAAGRYIAPGLLDGHMHVESTMLSVTEFAKAALAKGTTGVFMDPHEIANVFGAEGVRWMHEEGRGLPLKVFTTFPSCVPATDHLEDAGAALEAKDIAEGMTWDGVEGLGEVMNFPGVVYGDAKMSGEIRATMEAGKTVTGHFPSDDKLMLQAYIASGVTSDHETVTREQGLLKLRLGMHLMIREGSAWHDVKEVIKVVTEDHADTANIMLVTDDVYPQTLIEKGHMNHVVRRAIEEGVEPVTAIQMSTINTARYFKVDADVGGIAPGKCADLLLISDLKRMEPSTVIADGTVVYDSGELRVPFPAYPYPERARNSVHLARPLKPGDFLLASQSGKAETKVHVIDVIENSARTQKGTASLKVADGFIQPDPAQDVLTLACIDRHHGSGDISLAFTRGFGLKRGAVASTVAHDSHNLLVMGANAEDMAFAANELAKLGGGMIAVQDGQVLAAVPMAIAGLMSEQPLETVAAQVKQLGAAWQQLGCPLNAPFMTFSLIALPVIPELRITNRGLADVNEFRLIPVEIVIKESVF</sequence>
<dbReference type="RefSeq" id="WP_036627090.1">
    <property type="nucleotide sequence ID" value="NZ_BGML01000020.1"/>
</dbReference>
<evidence type="ECO:0000256" key="4">
    <source>
        <dbReference type="ARBA" id="ARBA00023211"/>
    </source>
</evidence>
<evidence type="ECO:0000256" key="6">
    <source>
        <dbReference type="HAMAP-Rule" id="MF_01518"/>
    </source>
</evidence>
<dbReference type="Gene3D" id="2.30.40.10">
    <property type="entry name" value="Urease, subunit C, domain 1"/>
    <property type="match status" value="1"/>
</dbReference>
<protein>
    <recommendedName>
        <fullName evidence="2 6">Adenine deaminase</fullName>
        <shortName evidence="6">Adenase</shortName>
        <shortName evidence="6">Adenine aminase</shortName>
        <ecNumber evidence="2 6">3.5.4.2</ecNumber>
    </recommendedName>
</protein>
<dbReference type="Proteomes" id="UP000029278">
    <property type="component" value="Unassembled WGS sequence"/>
</dbReference>
<evidence type="ECO:0000313" key="9">
    <source>
        <dbReference type="EMBL" id="KFM93535.1"/>
    </source>
</evidence>
<reference evidence="9 11" key="1">
    <citation type="submission" date="2014-04" db="EMBL/GenBank/DDBJ databases">
        <authorList>
            <person name="Bishop-Lilly K.A."/>
            <person name="Broomall S.M."/>
            <person name="Chain P.S."/>
            <person name="Chertkov O."/>
            <person name="Coyne S.R."/>
            <person name="Daligault H.E."/>
            <person name="Davenport K.W."/>
            <person name="Erkkila T."/>
            <person name="Frey K.G."/>
            <person name="Gibbons H.S."/>
            <person name="Gu W."/>
            <person name="Jaissle J."/>
            <person name="Johnson S.L."/>
            <person name="Koroleva G.I."/>
            <person name="Ladner J.T."/>
            <person name="Lo C.-C."/>
            <person name="Minogue T.D."/>
            <person name="Munk C."/>
            <person name="Palacios G.F."/>
            <person name="Redden C.L."/>
            <person name="Rosenzweig C.N."/>
            <person name="Scholz M.B."/>
            <person name="Teshima H."/>
            <person name="Xu Y."/>
        </authorList>
    </citation>
    <scope>NUCLEOTIDE SEQUENCE [LARGE SCALE GENOMIC DNA]</scope>
    <source>
        <strain evidence="9 11">8244</strain>
    </source>
</reference>
<keyword evidence="3 6" id="KW-0378">Hydrolase</keyword>
<evidence type="ECO:0000313" key="11">
    <source>
        <dbReference type="Proteomes" id="UP000029278"/>
    </source>
</evidence>
<comment type="caution">
    <text evidence="9">The sequence shown here is derived from an EMBL/GenBank/DDBJ whole genome shotgun (WGS) entry which is preliminary data.</text>
</comment>
<dbReference type="EMBL" id="JMQA01000052">
    <property type="protein sequence ID" value="KFM93535.1"/>
    <property type="molecule type" value="Genomic_DNA"/>
</dbReference>
<dbReference type="Gene3D" id="3.20.20.140">
    <property type="entry name" value="Metal-dependent hydrolases"/>
    <property type="match status" value="1"/>
</dbReference>
<dbReference type="InterPro" id="IPR006679">
    <property type="entry name" value="Adenine_deam"/>
</dbReference>
<comment type="cofactor">
    <cofactor evidence="6">
        <name>Mn(2+)</name>
        <dbReference type="ChEBI" id="CHEBI:29035"/>
    </cofactor>
</comment>
<evidence type="ECO:0000259" key="8">
    <source>
        <dbReference type="Pfam" id="PF13382"/>
    </source>
</evidence>
<reference evidence="10 12" key="2">
    <citation type="submission" date="2019-11" db="EMBL/GenBank/DDBJ databases">
        <title>Draft genome sequences of five Paenibacillus species of dairy origin.</title>
        <authorList>
            <person name="Olajide A.M."/>
            <person name="Chen S."/>
            <person name="Lapointe G."/>
        </authorList>
    </citation>
    <scope>NUCLEOTIDE SEQUENCE [LARGE SCALE GENOMIC DNA]</scope>
    <source>
        <strain evidence="10 12">3CT49</strain>
    </source>
</reference>
<dbReference type="HAMAP" id="MF_01518">
    <property type="entry name" value="Adenine_deamin"/>
    <property type="match status" value="1"/>
</dbReference>
<dbReference type="PANTHER" id="PTHR11113">
    <property type="entry name" value="N-ACETYLGLUCOSAMINE-6-PHOSPHATE DEACETYLASE"/>
    <property type="match status" value="1"/>
</dbReference>
<dbReference type="OrthoDB" id="9775607at2"/>